<dbReference type="InterPro" id="IPR013325">
    <property type="entry name" value="RNA_pol_sigma_r2"/>
</dbReference>
<dbReference type="CDD" id="cd06171">
    <property type="entry name" value="Sigma70_r4"/>
    <property type="match status" value="1"/>
</dbReference>
<evidence type="ECO:0000256" key="3">
    <source>
        <dbReference type="ARBA" id="ARBA00023082"/>
    </source>
</evidence>
<gene>
    <name evidence="7" type="ORF">LX95_02584</name>
</gene>
<dbReference type="InterPro" id="IPR014284">
    <property type="entry name" value="RNA_pol_sigma-70_dom"/>
</dbReference>
<dbReference type="AlphaFoldDB" id="A0A2W7IJ77"/>
<dbReference type="InterPro" id="IPR036388">
    <property type="entry name" value="WH-like_DNA-bd_sf"/>
</dbReference>
<dbReference type="GO" id="GO:0006352">
    <property type="term" value="P:DNA-templated transcription initiation"/>
    <property type="evidence" value="ECO:0007669"/>
    <property type="project" value="InterPro"/>
</dbReference>
<dbReference type="Pfam" id="PF08281">
    <property type="entry name" value="Sigma70_r4_2"/>
    <property type="match status" value="1"/>
</dbReference>
<comment type="similarity">
    <text evidence="1">Belongs to the sigma-70 factor family. ECF subfamily.</text>
</comment>
<dbReference type="Gene3D" id="1.10.1740.10">
    <property type="match status" value="1"/>
</dbReference>
<keyword evidence="4" id="KW-0804">Transcription</keyword>
<keyword evidence="2" id="KW-0805">Transcription regulation</keyword>
<dbReference type="InterPro" id="IPR007627">
    <property type="entry name" value="RNA_pol_sigma70_r2"/>
</dbReference>
<dbReference type="Pfam" id="PF04542">
    <property type="entry name" value="Sigma70_r2"/>
    <property type="match status" value="1"/>
</dbReference>
<evidence type="ECO:0000259" key="6">
    <source>
        <dbReference type="Pfam" id="PF08281"/>
    </source>
</evidence>
<dbReference type="InterPro" id="IPR013249">
    <property type="entry name" value="RNA_pol_sigma70_r4_t2"/>
</dbReference>
<dbReference type="EMBL" id="QKYV01000008">
    <property type="protein sequence ID" value="PZW38563.1"/>
    <property type="molecule type" value="Genomic_DNA"/>
</dbReference>
<evidence type="ECO:0000313" key="8">
    <source>
        <dbReference type="Proteomes" id="UP000249542"/>
    </source>
</evidence>
<sequence>MTKNLQDHVCEESVFARLYEKHAKNIHDFLYYKFGELLQPEDKMQEAFVKLWQNCKKVPPSKAKSFLFTVANNLMLNEVKHQKVVLKYEKRKTQHQDHQDPQFLLEEQEYLKKYQKALASLTESQRVAFLLNRTEGKKHKEIAEILNISQKAVEKRIYGALKKIRKEIKGI</sequence>
<dbReference type="SUPFAM" id="SSF88946">
    <property type="entry name" value="Sigma2 domain of RNA polymerase sigma factors"/>
    <property type="match status" value="1"/>
</dbReference>
<reference evidence="7 8" key="1">
    <citation type="submission" date="2018-06" db="EMBL/GenBank/DDBJ databases">
        <title>Genomic Encyclopedia of Archaeal and Bacterial Type Strains, Phase II (KMG-II): from individual species to whole genera.</title>
        <authorList>
            <person name="Goeker M."/>
        </authorList>
    </citation>
    <scope>NUCLEOTIDE SEQUENCE [LARGE SCALE GENOMIC DNA]</scope>
    <source>
        <strain evidence="7 8">DSM 15361</strain>
    </source>
</reference>
<evidence type="ECO:0000256" key="2">
    <source>
        <dbReference type="ARBA" id="ARBA00023015"/>
    </source>
</evidence>
<keyword evidence="8" id="KW-1185">Reference proteome</keyword>
<evidence type="ECO:0000259" key="5">
    <source>
        <dbReference type="Pfam" id="PF04542"/>
    </source>
</evidence>
<dbReference type="InterPro" id="IPR039425">
    <property type="entry name" value="RNA_pol_sigma-70-like"/>
</dbReference>
<dbReference type="GO" id="GO:0003677">
    <property type="term" value="F:DNA binding"/>
    <property type="evidence" value="ECO:0007669"/>
    <property type="project" value="InterPro"/>
</dbReference>
<evidence type="ECO:0000256" key="4">
    <source>
        <dbReference type="ARBA" id="ARBA00023163"/>
    </source>
</evidence>
<dbReference type="Gene3D" id="1.10.10.10">
    <property type="entry name" value="Winged helix-like DNA-binding domain superfamily/Winged helix DNA-binding domain"/>
    <property type="match status" value="1"/>
</dbReference>
<dbReference type="PANTHER" id="PTHR43133:SF46">
    <property type="entry name" value="RNA POLYMERASE SIGMA-70 FACTOR ECF SUBFAMILY"/>
    <property type="match status" value="1"/>
</dbReference>
<evidence type="ECO:0000313" key="7">
    <source>
        <dbReference type="EMBL" id="PZW38563.1"/>
    </source>
</evidence>
<keyword evidence="3" id="KW-0731">Sigma factor</keyword>
<protein>
    <submittedName>
        <fullName evidence="7">RNA polymerase sigma-70 factor (ECF subfamily)</fullName>
    </submittedName>
</protein>
<dbReference type="SUPFAM" id="SSF88659">
    <property type="entry name" value="Sigma3 and sigma4 domains of RNA polymerase sigma factors"/>
    <property type="match status" value="1"/>
</dbReference>
<dbReference type="RefSeq" id="WP_111541853.1">
    <property type="nucleotide sequence ID" value="NZ_QKYV01000008.1"/>
</dbReference>
<proteinExistence type="inferred from homology"/>
<dbReference type="NCBIfam" id="TIGR02937">
    <property type="entry name" value="sigma70-ECF"/>
    <property type="match status" value="1"/>
</dbReference>
<comment type="caution">
    <text evidence="7">The sequence shown here is derived from an EMBL/GenBank/DDBJ whole genome shotgun (WGS) entry which is preliminary data.</text>
</comment>
<evidence type="ECO:0000256" key="1">
    <source>
        <dbReference type="ARBA" id="ARBA00010641"/>
    </source>
</evidence>
<dbReference type="GO" id="GO:0016987">
    <property type="term" value="F:sigma factor activity"/>
    <property type="evidence" value="ECO:0007669"/>
    <property type="project" value="UniProtKB-KW"/>
</dbReference>
<dbReference type="Proteomes" id="UP000249542">
    <property type="component" value="Unassembled WGS sequence"/>
</dbReference>
<feature type="domain" description="RNA polymerase sigma factor 70 region 4 type 2" evidence="6">
    <location>
        <begin position="113"/>
        <end position="164"/>
    </location>
</feature>
<dbReference type="InterPro" id="IPR013324">
    <property type="entry name" value="RNA_pol_sigma_r3/r4-like"/>
</dbReference>
<feature type="domain" description="RNA polymerase sigma-70 region 2" evidence="5">
    <location>
        <begin position="18"/>
        <end position="83"/>
    </location>
</feature>
<organism evidence="7 8">
    <name type="scientific">Mesonia algae</name>
    <dbReference type="NCBI Taxonomy" id="213248"/>
    <lineage>
        <taxon>Bacteria</taxon>
        <taxon>Pseudomonadati</taxon>
        <taxon>Bacteroidota</taxon>
        <taxon>Flavobacteriia</taxon>
        <taxon>Flavobacteriales</taxon>
        <taxon>Flavobacteriaceae</taxon>
        <taxon>Mesonia</taxon>
    </lineage>
</organism>
<dbReference type="PANTHER" id="PTHR43133">
    <property type="entry name" value="RNA POLYMERASE ECF-TYPE SIGMA FACTO"/>
    <property type="match status" value="1"/>
</dbReference>
<name>A0A2W7IJ77_9FLAO</name>
<accession>A0A2W7IJ77</accession>